<dbReference type="SMART" id="SM00304">
    <property type="entry name" value="HAMP"/>
    <property type="match status" value="1"/>
</dbReference>
<dbReference type="FunFam" id="1.10.287.950:FF:000001">
    <property type="entry name" value="Methyl-accepting chemotaxis sensory transducer"/>
    <property type="match status" value="1"/>
</dbReference>
<dbReference type="Gene3D" id="3.30.450.20">
    <property type="entry name" value="PAS domain"/>
    <property type="match status" value="2"/>
</dbReference>
<evidence type="ECO:0000256" key="3">
    <source>
        <dbReference type="ARBA" id="ARBA00022500"/>
    </source>
</evidence>
<keyword evidence="16" id="KW-1185">Reference proteome</keyword>
<dbReference type="CDD" id="cd12913">
    <property type="entry name" value="PDC1_MCP_like"/>
    <property type="match status" value="1"/>
</dbReference>
<evidence type="ECO:0000256" key="7">
    <source>
        <dbReference type="ARBA" id="ARBA00023224"/>
    </source>
</evidence>
<dbReference type="InterPro" id="IPR029151">
    <property type="entry name" value="Sensor-like_sf"/>
</dbReference>
<dbReference type="EMBL" id="JAWXXP010000001">
    <property type="protein sequence ID" value="MDX5993645.1"/>
    <property type="molecule type" value="Genomic_DNA"/>
</dbReference>
<feature type="domain" description="Methyl-accepting transducer" evidence="11">
    <location>
        <begin position="360"/>
        <end position="596"/>
    </location>
</feature>
<evidence type="ECO:0000313" key="15">
    <source>
        <dbReference type="Proteomes" id="UP000182413"/>
    </source>
</evidence>
<evidence type="ECO:0000313" key="16">
    <source>
        <dbReference type="Proteomes" id="UP001278050"/>
    </source>
</evidence>
<dbReference type="PROSITE" id="PS50885">
    <property type="entry name" value="HAMP"/>
    <property type="match status" value="1"/>
</dbReference>
<dbReference type="PROSITE" id="PS50111">
    <property type="entry name" value="CHEMOTAXIS_TRANSDUC_2"/>
    <property type="match status" value="1"/>
</dbReference>
<evidence type="ECO:0000256" key="4">
    <source>
        <dbReference type="ARBA" id="ARBA00022692"/>
    </source>
</evidence>
<dbReference type="InterPro" id="IPR033479">
    <property type="entry name" value="dCache_1"/>
</dbReference>
<dbReference type="AlphaFoldDB" id="A0A1G7HW31"/>
<proteinExistence type="inferred from homology"/>
<evidence type="ECO:0000259" key="11">
    <source>
        <dbReference type="PROSITE" id="PS50111"/>
    </source>
</evidence>
<sequence length="632" mass="68315">MNIKDWPLRLKITLTAAALLSLVSIALIWQSVSSLDRTVNDTLQRDIDGFAQSVSVNLGNWMHDRINAVKTTAGSLVEQPQIAPHILLQQTWATFAFNITYIGTVDGQMLQNDPTVILQNYDPRQRGWYQGAEKNNDVFISDPYVSLTDGAYVVTIAYPARRNGGLIGVVGANLTLDTLTETIGKLSIPGDGYALLIDQSGQMIAHPDKEWRTKSASDFSPTLGGEQLKALVQQRRLTQAEVAGTDSLLFAVEIPNTRWTFVMVMDEAEVLAPVRKQLAVQLIIGTGMLAVAILVLALLGRVLFRDLEQIRHNLNAIAEGNGDLTQRLPVNSNDEIGQLSSSFNRFIEQLHGIISRLREVAVALSNESGQVAQDADAQNQRVQQHQSELHLVATAVTQMASATQEISHNAETASGQAVDSVSLSVEGRRQVERSQQSISLLAEEVEGAGRIIDELQRHSNEISSILSTIASIADQTNLLALNAAIEAARAGEHGRGFSVVADEVRVLSKRTHESTREIEAMIQVLQDATRQAVGVMDNAAAKASQSVTDAQAASDLLQQITEAIGQINDMAAQIASAAEEQACVTVEVNRNTENIRAMGDQMSQSSHAASAAASNLQALGRQIGSEVSKFVL</sequence>
<feature type="transmembrane region" description="Helical" evidence="10">
    <location>
        <begin position="278"/>
        <end position="304"/>
    </location>
</feature>
<dbReference type="Gene3D" id="1.10.287.950">
    <property type="entry name" value="Methyl-accepting chemotaxis protein"/>
    <property type="match status" value="1"/>
</dbReference>
<feature type="domain" description="HAMP" evidence="12">
    <location>
        <begin position="301"/>
        <end position="355"/>
    </location>
</feature>
<keyword evidence="6 10" id="KW-0472">Membrane</keyword>
<name>A0A1G7HW31_9GAMM</name>
<dbReference type="SUPFAM" id="SSF103190">
    <property type="entry name" value="Sensory domain-like"/>
    <property type="match status" value="1"/>
</dbReference>
<comment type="similarity">
    <text evidence="8">Belongs to the methyl-accepting chemotaxis (MCP) protein family.</text>
</comment>
<gene>
    <name evidence="14" type="ORF">SAMN05216575_105192</name>
    <name evidence="13" type="ORF">SIM71_16375</name>
</gene>
<evidence type="ECO:0000259" key="12">
    <source>
        <dbReference type="PROSITE" id="PS50885"/>
    </source>
</evidence>
<keyword evidence="7 9" id="KW-0807">Transducer</keyword>
<keyword evidence="5 10" id="KW-1133">Transmembrane helix</keyword>
<dbReference type="GO" id="GO:0007165">
    <property type="term" value="P:signal transduction"/>
    <property type="evidence" value="ECO:0007669"/>
    <property type="project" value="UniProtKB-KW"/>
</dbReference>
<dbReference type="PANTHER" id="PTHR32089:SF117">
    <property type="entry name" value="METHYL ACCEPTING SENSORY TRANSDUCER WITH CACHE_1 SMALL MOLECULE BINDING DOMAIN"/>
    <property type="match status" value="1"/>
</dbReference>
<dbReference type="GO" id="GO:0006935">
    <property type="term" value="P:chemotaxis"/>
    <property type="evidence" value="ECO:0007669"/>
    <property type="project" value="UniProtKB-KW"/>
</dbReference>
<dbReference type="SMART" id="SM00283">
    <property type="entry name" value="MA"/>
    <property type="match status" value="1"/>
</dbReference>
<comment type="subcellular location">
    <subcellularLocation>
        <location evidence="1">Cell membrane</location>
        <topology evidence="1">Multi-pass membrane protein</topology>
    </subcellularLocation>
</comment>
<reference evidence="13 16" key="2">
    <citation type="submission" date="2023-11" db="EMBL/GenBank/DDBJ databases">
        <title>MicrobeMod: A computational toolkit for identifying prokaryotic methylation and restriction-modification with nanopore sequencing.</title>
        <authorList>
            <person name="Crits-Christoph A."/>
            <person name="Kang S.C."/>
            <person name="Lee H."/>
            <person name="Ostrov N."/>
        </authorList>
    </citation>
    <scope>NUCLEOTIDE SEQUENCE [LARGE SCALE GENOMIC DNA]</scope>
    <source>
        <strain evidence="13 16">ATCC BAA-571</strain>
    </source>
</reference>
<keyword evidence="2" id="KW-1003">Cell membrane</keyword>
<dbReference type="Proteomes" id="UP001278050">
    <property type="component" value="Unassembled WGS sequence"/>
</dbReference>
<dbReference type="GO" id="GO:0005886">
    <property type="term" value="C:plasma membrane"/>
    <property type="evidence" value="ECO:0007669"/>
    <property type="project" value="UniProtKB-SubCell"/>
</dbReference>
<evidence type="ECO:0000256" key="10">
    <source>
        <dbReference type="SAM" id="Phobius"/>
    </source>
</evidence>
<dbReference type="CDD" id="cd12912">
    <property type="entry name" value="PDC2_MCP_like"/>
    <property type="match status" value="1"/>
</dbReference>
<dbReference type="CDD" id="cd11386">
    <property type="entry name" value="MCP_signal"/>
    <property type="match status" value="1"/>
</dbReference>
<dbReference type="PANTHER" id="PTHR32089">
    <property type="entry name" value="METHYL-ACCEPTING CHEMOTAXIS PROTEIN MCPB"/>
    <property type="match status" value="1"/>
</dbReference>
<reference evidence="14 15" key="1">
    <citation type="submission" date="2016-10" db="EMBL/GenBank/DDBJ databases">
        <authorList>
            <person name="de Groot N.N."/>
        </authorList>
    </citation>
    <scope>NUCLEOTIDE SEQUENCE [LARGE SCALE GENOMIC DNA]</scope>
    <source>
        <strain evidence="14 15">JCM 10630</strain>
    </source>
</reference>
<evidence type="ECO:0000256" key="8">
    <source>
        <dbReference type="ARBA" id="ARBA00029447"/>
    </source>
</evidence>
<evidence type="ECO:0000256" key="6">
    <source>
        <dbReference type="ARBA" id="ARBA00023136"/>
    </source>
</evidence>
<dbReference type="InterPro" id="IPR003660">
    <property type="entry name" value="HAMP_dom"/>
</dbReference>
<dbReference type="CDD" id="cd06225">
    <property type="entry name" value="HAMP"/>
    <property type="match status" value="1"/>
</dbReference>
<organism evidence="14 15">
    <name type="scientific">Ectopseudomonas alcaliphila</name>
    <dbReference type="NCBI Taxonomy" id="101564"/>
    <lineage>
        <taxon>Bacteria</taxon>
        <taxon>Pseudomonadati</taxon>
        <taxon>Pseudomonadota</taxon>
        <taxon>Gammaproteobacteria</taxon>
        <taxon>Pseudomonadales</taxon>
        <taxon>Pseudomonadaceae</taxon>
        <taxon>Ectopseudomonas</taxon>
    </lineage>
</organism>
<dbReference type="OrthoDB" id="2489132at2"/>
<accession>A0A1G7HW31</accession>
<dbReference type="Proteomes" id="UP000182413">
    <property type="component" value="Unassembled WGS sequence"/>
</dbReference>
<dbReference type="EMBL" id="FNAE01000005">
    <property type="protein sequence ID" value="SDF04289.1"/>
    <property type="molecule type" value="Genomic_DNA"/>
</dbReference>
<keyword evidence="3" id="KW-0145">Chemotaxis</keyword>
<evidence type="ECO:0000256" key="1">
    <source>
        <dbReference type="ARBA" id="ARBA00004651"/>
    </source>
</evidence>
<dbReference type="Pfam" id="PF00015">
    <property type="entry name" value="MCPsignal"/>
    <property type="match status" value="1"/>
</dbReference>
<dbReference type="InterPro" id="IPR004089">
    <property type="entry name" value="MCPsignal_dom"/>
</dbReference>
<dbReference type="SUPFAM" id="SSF58104">
    <property type="entry name" value="Methyl-accepting chemotaxis protein (MCP) signaling domain"/>
    <property type="match status" value="1"/>
</dbReference>
<evidence type="ECO:0000313" key="13">
    <source>
        <dbReference type="EMBL" id="MDX5993645.1"/>
    </source>
</evidence>
<evidence type="ECO:0000256" key="5">
    <source>
        <dbReference type="ARBA" id="ARBA00022989"/>
    </source>
</evidence>
<evidence type="ECO:0000256" key="2">
    <source>
        <dbReference type="ARBA" id="ARBA00022475"/>
    </source>
</evidence>
<dbReference type="RefSeq" id="WP_074679982.1">
    <property type="nucleotide sequence ID" value="NZ_CBCSET010000011.1"/>
</dbReference>
<protein>
    <submittedName>
        <fullName evidence="14">Methyl-accepting chemotaxis protein</fullName>
    </submittedName>
</protein>
<evidence type="ECO:0000256" key="9">
    <source>
        <dbReference type="PROSITE-ProRule" id="PRU00284"/>
    </source>
</evidence>
<evidence type="ECO:0000313" key="14">
    <source>
        <dbReference type="EMBL" id="SDF04289.1"/>
    </source>
</evidence>
<dbReference type="Pfam" id="PF02743">
    <property type="entry name" value="dCache_1"/>
    <property type="match status" value="1"/>
</dbReference>
<dbReference type="Pfam" id="PF00672">
    <property type="entry name" value="HAMP"/>
    <property type="match status" value="1"/>
</dbReference>
<keyword evidence="4 10" id="KW-0812">Transmembrane</keyword>